<dbReference type="EMBL" id="CP046640">
    <property type="protein sequence ID" value="QTL99645.1"/>
    <property type="molecule type" value="Genomic_DNA"/>
</dbReference>
<dbReference type="GO" id="GO:0004721">
    <property type="term" value="F:phosphoprotein phosphatase activity"/>
    <property type="evidence" value="ECO:0007669"/>
    <property type="project" value="TreeGrafter"/>
</dbReference>
<evidence type="ECO:0000313" key="13">
    <source>
        <dbReference type="Proteomes" id="UP000665020"/>
    </source>
</evidence>
<evidence type="ECO:0000256" key="10">
    <source>
        <dbReference type="ARBA" id="ARBA00023136"/>
    </source>
</evidence>
<dbReference type="PANTHER" id="PTHR45453:SF2">
    <property type="entry name" value="HISTIDINE KINASE"/>
    <property type="match status" value="1"/>
</dbReference>
<protein>
    <recommendedName>
        <fullName evidence="3">histidine kinase</fullName>
        <ecNumber evidence="3">2.7.13.3</ecNumber>
    </recommendedName>
</protein>
<dbReference type="InterPro" id="IPR036890">
    <property type="entry name" value="HATPase_C_sf"/>
</dbReference>
<dbReference type="InterPro" id="IPR003594">
    <property type="entry name" value="HATPase_dom"/>
</dbReference>
<keyword evidence="7" id="KW-0418">Kinase</keyword>
<dbReference type="RefSeq" id="WP_230867976.1">
    <property type="nucleotide sequence ID" value="NZ_CP046640.1"/>
</dbReference>
<keyword evidence="12" id="KW-0067">ATP-binding</keyword>
<evidence type="ECO:0000256" key="4">
    <source>
        <dbReference type="ARBA" id="ARBA00022475"/>
    </source>
</evidence>
<dbReference type="PANTHER" id="PTHR45453">
    <property type="entry name" value="PHOSPHATE REGULON SENSOR PROTEIN PHOR"/>
    <property type="match status" value="1"/>
</dbReference>
<reference evidence="12" key="1">
    <citation type="submission" date="2019-12" db="EMBL/GenBank/DDBJ databases">
        <authorList>
            <person name="zhang j."/>
            <person name="sun C.M."/>
        </authorList>
    </citation>
    <scope>NUCLEOTIDE SEQUENCE</scope>
    <source>
        <strain evidence="12">NS-1</strain>
    </source>
</reference>
<proteinExistence type="predicted"/>
<dbReference type="KEGG" id="ifn:GM661_17645"/>
<keyword evidence="9" id="KW-0902">Two-component regulatory system</keyword>
<evidence type="ECO:0000256" key="6">
    <source>
        <dbReference type="ARBA" id="ARBA00022692"/>
    </source>
</evidence>
<evidence type="ECO:0000256" key="1">
    <source>
        <dbReference type="ARBA" id="ARBA00000085"/>
    </source>
</evidence>
<dbReference type="GO" id="GO:0000155">
    <property type="term" value="F:phosphorelay sensor kinase activity"/>
    <property type="evidence" value="ECO:0007669"/>
    <property type="project" value="TreeGrafter"/>
</dbReference>
<dbReference type="InterPro" id="IPR005467">
    <property type="entry name" value="His_kinase_dom"/>
</dbReference>
<evidence type="ECO:0000256" key="2">
    <source>
        <dbReference type="ARBA" id="ARBA00004651"/>
    </source>
</evidence>
<organism evidence="12 13">
    <name type="scientific">Iocasia fonsfrigidae</name>
    <dbReference type="NCBI Taxonomy" id="2682810"/>
    <lineage>
        <taxon>Bacteria</taxon>
        <taxon>Bacillati</taxon>
        <taxon>Bacillota</taxon>
        <taxon>Clostridia</taxon>
        <taxon>Halanaerobiales</taxon>
        <taxon>Halanaerobiaceae</taxon>
        <taxon>Iocasia</taxon>
    </lineage>
</organism>
<evidence type="ECO:0000256" key="8">
    <source>
        <dbReference type="ARBA" id="ARBA00022989"/>
    </source>
</evidence>
<keyword evidence="8" id="KW-1133">Transmembrane helix</keyword>
<evidence type="ECO:0000256" key="5">
    <source>
        <dbReference type="ARBA" id="ARBA00022679"/>
    </source>
</evidence>
<comment type="catalytic activity">
    <reaction evidence="1">
        <text>ATP + protein L-histidine = ADP + protein N-phospho-L-histidine.</text>
        <dbReference type="EC" id="2.7.13.3"/>
    </reaction>
</comment>
<evidence type="ECO:0000256" key="7">
    <source>
        <dbReference type="ARBA" id="ARBA00022777"/>
    </source>
</evidence>
<evidence type="ECO:0000256" key="9">
    <source>
        <dbReference type="ARBA" id="ARBA00023012"/>
    </source>
</evidence>
<accession>A0A8A7KHT9</accession>
<keyword evidence="13" id="KW-1185">Reference proteome</keyword>
<sequence>MRELSLHILDIVQNSIAADADLIKLIIREDIAKNLLIIVIEDNGKGIESEDISRVVDPFVTSRKTREVGLGLSLFREASRRSKGDMKIESEPGKGTRITAYFEYNNIDRVPLGDIVGTIVALITTNPEIDFIYRHVYEGREFVFSTEEIKAELGDVSINEYPVLNWIEKNLNEELRDLYGGDL</sequence>
<comment type="subcellular location">
    <subcellularLocation>
        <location evidence="2">Cell membrane</location>
        <topology evidence="2">Multi-pass membrane protein</topology>
    </subcellularLocation>
</comment>
<dbReference type="GO" id="GO:0005886">
    <property type="term" value="C:plasma membrane"/>
    <property type="evidence" value="ECO:0007669"/>
    <property type="project" value="UniProtKB-SubCell"/>
</dbReference>
<gene>
    <name evidence="12" type="ORF">GM661_17645</name>
</gene>
<keyword evidence="4" id="KW-1003">Cell membrane</keyword>
<dbReference type="Gene3D" id="3.30.565.10">
    <property type="entry name" value="Histidine kinase-like ATPase, C-terminal domain"/>
    <property type="match status" value="1"/>
</dbReference>
<dbReference type="SMART" id="SM00387">
    <property type="entry name" value="HATPase_c"/>
    <property type="match status" value="1"/>
</dbReference>
<keyword evidence="5" id="KW-0808">Transferase</keyword>
<dbReference type="PRINTS" id="PR00344">
    <property type="entry name" value="BCTRLSENSOR"/>
</dbReference>
<dbReference type="InterPro" id="IPR050351">
    <property type="entry name" value="BphY/WalK/GraS-like"/>
</dbReference>
<keyword evidence="12" id="KW-0547">Nucleotide-binding</keyword>
<dbReference type="EC" id="2.7.13.3" evidence="3"/>
<dbReference type="SUPFAM" id="SSF55874">
    <property type="entry name" value="ATPase domain of HSP90 chaperone/DNA topoisomerase II/histidine kinase"/>
    <property type="match status" value="1"/>
</dbReference>
<dbReference type="GO" id="GO:0005524">
    <property type="term" value="F:ATP binding"/>
    <property type="evidence" value="ECO:0007669"/>
    <property type="project" value="UniProtKB-KW"/>
</dbReference>
<dbReference type="Proteomes" id="UP000665020">
    <property type="component" value="Chromosome"/>
</dbReference>
<keyword evidence="6" id="KW-0812">Transmembrane</keyword>
<dbReference type="AlphaFoldDB" id="A0A8A7KHT9"/>
<keyword evidence="10" id="KW-0472">Membrane</keyword>
<evidence type="ECO:0000313" key="12">
    <source>
        <dbReference type="EMBL" id="QTL99645.1"/>
    </source>
</evidence>
<dbReference type="Pfam" id="PF02518">
    <property type="entry name" value="HATPase_c"/>
    <property type="match status" value="1"/>
</dbReference>
<dbReference type="GO" id="GO:0016036">
    <property type="term" value="P:cellular response to phosphate starvation"/>
    <property type="evidence" value="ECO:0007669"/>
    <property type="project" value="TreeGrafter"/>
</dbReference>
<dbReference type="PROSITE" id="PS50109">
    <property type="entry name" value="HIS_KIN"/>
    <property type="match status" value="1"/>
</dbReference>
<dbReference type="InterPro" id="IPR004358">
    <property type="entry name" value="Sig_transdc_His_kin-like_C"/>
</dbReference>
<feature type="domain" description="Histidine kinase" evidence="11">
    <location>
        <begin position="1"/>
        <end position="106"/>
    </location>
</feature>
<evidence type="ECO:0000256" key="3">
    <source>
        <dbReference type="ARBA" id="ARBA00012438"/>
    </source>
</evidence>
<evidence type="ECO:0000259" key="11">
    <source>
        <dbReference type="PROSITE" id="PS50109"/>
    </source>
</evidence>
<name>A0A8A7KHT9_9FIRM</name>